<dbReference type="EMBL" id="CP001823">
    <property type="protein sequence ID" value="ACZ38785.1"/>
    <property type="molecule type" value="Genomic_DNA"/>
</dbReference>
<evidence type="ECO:0000313" key="1">
    <source>
        <dbReference type="EMBL" id="ACZ38785.1"/>
    </source>
</evidence>
<reference evidence="1 2" key="2">
    <citation type="journal article" date="2010" name="Stand. Genomic Sci.">
        <title>Complete genome sequence of Desulfohalobium retbaense type strain (HR(100)).</title>
        <authorList>
            <person name="Spring S."/>
            <person name="Nolan M."/>
            <person name="Lapidus A."/>
            <person name="Glavina Del Rio T."/>
            <person name="Copeland A."/>
            <person name="Tice H."/>
            <person name="Cheng J.F."/>
            <person name="Lucas S."/>
            <person name="Land M."/>
            <person name="Chen F."/>
            <person name="Bruce D."/>
            <person name="Goodwin L."/>
            <person name="Pitluck S."/>
            <person name="Ivanova N."/>
            <person name="Mavromatis K."/>
            <person name="Mikhailova N."/>
            <person name="Pati A."/>
            <person name="Chen A."/>
            <person name="Palaniappan K."/>
            <person name="Hauser L."/>
            <person name="Chang Y.J."/>
            <person name="Jeffries C.D."/>
            <person name="Munk C."/>
            <person name="Kiss H."/>
            <person name="Chain P."/>
            <person name="Han C."/>
            <person name="Brettin T."/>
            <person name="Detter J.C."/>
            <person name="Schuler E."/>
            <person name="Goker M."/>
            <person name="Rohde M."/>
            <person name="Bristow J."/>
            <person name="Eisen J.A."/>
            <person name="Markowitz V."/>
            <person name="Hugenholtz P."/>
            <person name="Kyrpides N.C."/>
            <person name="Klenk H.P."/>
        </authorList>
    </citation>
    <scope>NUCLEOTIDE SEQUENCE [LARGE SCALE GENOMIC DNA]</scope>
    <source>
        <strain evidence="2">ATCC 49802 / DSM 20745 / S 6022</strain>
    </source>
</reference>
<name>D1C3G8_SPHTD</name>
<dbReference type="Proteomes" id="UP000002027">
    <property type="component" value="Chromosome 1"/>
</dbReference>
<gene>
    <name evidence="1" type="ordered locus">Sthe_1350</name>
</gene>
<dbReference type="InParanoid" id="D1C3G8"/>
<dbReference type="HOGENOM" id="CLU_1991627_0_0_0"/>
<protein>
    <submittedName>
        <fullName evidence="1">Uncharacterized protein</fullName>
    </submittedName>
</protein>
<reference evidence="2" key="1">
    <citation type="submission" date="2009-11" db="EMBL/GenBank/DDBJ databases">
        <title>The complete chromosome 1 of Sphaerobacter thermophilus DSM 20745.</title>
        <authorList>
            <person name="Lucas S."/>
            <person name="Copeland A."/>
            <person name="Lapidus A."/>
            <person name="Glavina del Rio T."/>
            <person name="Dalin E."/>
            <person name="Tice H."/>
            <person name="Bruce D."/>
            <person name="Goodwin L."/>
            <person name="Pitluck S."/>
            <person name="Kyrpides N."/>
            <person name="Mavromatis K."/>
            <person name="Ivanova N."/>
            <person name="Mikhailova N."/>
            <person name="LaButti K.M."/>
            <person name="Clum A."/>
            <person name="Sun H.I."/>
            <person name="Brettin T."/>
            <person name="Detter J.C."/>
            <person name="Han C."/>
            <person name="Larimer F."/>
            <person name="Land M."/>
            <person name="Hauser L."/>
            <person name="Markowitz V."/>
            <person name="Cheng J.F."/>
            <person name="Hugenholtz P."/>
            <person name="Woyke T."/>
            <person name="Wu D."/>
            <person name="Steenblock K."/>
            <person name="Schneider S."/>
            <person name="Pukall R."/>
            <person name="Goeker M."/>
            <person name="Klenk H.P."/>
            <person name="Eisen J.A."/>
        </authorList>
    </citation>
    <scope>NUCLEOTIDE SEQUENCE [LARGE SCALE GENOMIC DNA]</scope>
    <source>
        <strain evidence="2">ATCC 49802 / DSM 20745 / S 6022</strain>
    </source>
</reference>
<sequence length="141" mass="15916">MAVRAICEVALEGAGMVEDTYPYRELLQRVISPVALSILERMTPVISSIYDLDELLDARLPLTEQAMHEEQFTERLARIVRLLPPGISPMPNEVFTAIEFLIYQIRGEPIRLGLAIARLEELSYEIKADPTLHQLVTGRAN</sequence>
<accession>D1C3G8</accession>
<dbReference type="KEGG" id="sti:Sthe_1350"/>
<dbReference type="eggNOG" id="ENOG5030SIG">
    <property type="taxonomic scope" value="Bacteria"/>
</dbReference>
<evidence type="ECO:0000313" key="2">
    <source>
        <dbReference type="Proteomes" id="UP000002027"/>
    </source>
</evidence>
<proteinExistence type="predicted"/>
<organism evidence="1 2">
    <name type="scientific">Sphaerobacter thermophilus (strain ATCC 49802 / DSM 20745 / KCCM 41009 / NCIMB 13125 / S 6022)</name>
    <dbReference type="NCBI Taxonomy" id="479434"/>
    <lineage>
        <taxon>Bacteria</taxon>
        <taxon>Pseudomonadati</taxon>
        <taxon>Thermomicrobiota</taxon>
        <taxon>Thermomicrobia</taxon>
        <taxon>Sphaerobacterales</taxon>
        <taxon>Sphaerobacterineae</taxon>
        <taxon>Sphaerobacteraceae</taxon>
        <taxon>Sphaerobacter</taxon>
    </lineage>
</organism>
<keyword evidence="2" id="KW-1185">Reference proteome</keyword>
<dbReference type="AlphaFoldDB" id="D1C3G8"/>